<dbReference type="PANTHER" id="PTHR46656">
    <property type="entry name" value="PUTATIVE-RELATED"/>
    <property type="match status" value="1"/>
</dbReference>
<feature type="region of interest" description="Disordered" evidence="1">
    <location>
        <begin position="49"/>
        <end position="73"/>
    </location>
</feature>
<feature type="domain" description="Glycosyl transferase family 1" evidence="2">
    <location>
        <begin position="253"/>
        <end position="370"/>
    </location>
</feature>
<dbReference type="Proteomes" id="UP000004200">
    <property type="component" value="Unassembled WGS sequence"/>
</dbReference>
<protein>
    <submittedName>
        <fullName evidence="3">Glycosyl transferase group 1</fullName>
    </submittedName>
</protein>
<gene>
    <name evidence="3" type="ORF">ThidrDRAFT_0503</name>
</gene>
<dbReference type="Pfam" id="PF00534">
    <property type="entry name" value="Glycos_transf_1"/>
    <property type="match status" value="1"/>
</dbReference>
<name>G2DWU2_9GAMM</name>
<sequence>MTRSIPSLVSRIRDARRRHGGLRPLVKAVWRFARERGAGALLRRLGARPGVEAPPASSVPESPVPLLSETPPRDPVWLQQPPGVLLVGHPYLISGRGEDVRMAANALAATGIPFHIRNTFDAGEENRPRLARFAHFDRLSRTAHHRASLFVLNADEMIPARNHLGSEFFDAGYRIGYWAWELSRFPDAWSPALDLVDEIWAPSRFIQQAVAEKTGRPVIRMPLVVDPEPSDMPRSHFGLPEDRFLFLFFFDFSSFVARKNPWAAIEAFERAFPEAERDGVGLVIKLNGGQLRPDDYRDFLEQASIRRPGVWVIDQVLSDLEIRGLMSRCDAFVSLHRSEGFGRGPAEAMYYGKPVIVTGYSGNLDFCNELNACVVDHTLVAVGEGEYPHGEGQIWAEADVDQASWYMRRLVSDRAFAERIAGAGACSIREFNSAAAVGRRYAARLGVLDLI</sequence>
<dbReference type="InterPro" id="IPR001296">
    <property type="entry name" value="Glyco_trans_1"/>
</dbReference>
<evidence type="ECO:0000256" key="1">
    <source>
        <dbReference type="SAM" id="MobiDB-lite"/>
    </source>
</evidence>
<feature type="compositionally biased region" description="Low complexity" evidence="1">
    <location>
        <begin position="49"/>
        <end position="69"/>
    </location>
</feature>
<keyword evidence="4" id="KW-1185">Reference proteome</keyword>
<dbReference type="eggNOG" id="COG0438">
    <property type="taxonomic scope" value="Bacteria"/>
</dbReference>
<evidence type="ECO:0000313" key="4">
    <source>
        <dbReference type="Proteomes" id="UP000004200"/>
    </source>
</evidence>
<evidence type="ECO:0000313" key="3">
    <source>
        <dbReference type="EMBL" id="EGV33296.1"/>
    </source>
</evidence>
<proteinExistence type="predicted"/>
<dbReference type="PANTHER" id="PTHR46656:SF3">
    <property type="entry name" value="PUTATIVE-RELATED"/>
    <property type="match status" value="1"/>
</dbReference>
<reference evidence="3 4" key="1">
    <citation type="submission" date="2011-06" db="EMBL/GenBank/DDBJ databases">
        <title>The draft genome of Thiorhodococcus drewsii AZ1.</title>
        <authorList>
            <consortium name="US DOE Joint Genome Institute (JGI-PGF)"/>
            <person name="Lucas S."/>
            <person name="Han J."/>
            <person name="Lapidus A."/>
            <person name="Cheng J.-F."/>
            <person name="Goodwin L."/>
            <person name="Pitluck S."/>
            <person name="Peters L."/>
            <person name="Land M.L."/>
            <person name="Hauser L."/>
            <person name="Vogl K."/>
            <person name="Liu Z."/>
            <person name="Imhoff J."/>
            <person name="Thiel V."/>
            <person name="Frigaard N.-U."/>
            <person name="Bryant D.A."/>
            <person name="Woyke T.J."/>
        </authorList>
    </citation>
    <scope>NUCLEOTIDE SEQUENCE [LARGE SCALE GENOMIC DNA]</scope>
    <source>
        <strain evidence="3 4">AZ1</strain>
    </source>
</reference>
<accession>G2DWU2</accession>
<organism evidence="3 4">
    <name type="scientific">Thiorhodococcus drewsii AZ1</name>
    <dbReference type="NCBI Taxonomy" id="765913"/>
    <lineage>
        <taxon>Bacteria</taxon>
        <taxon>Pseudomonadati</taxon>
        <taxon>Pseudomonadota</taxon>
        <taxon>Gammaproteobacteria</taxon>
        <taxon>Chromatiales</taxon>
        <taxon>Chromatiaceae</taxon>
        <taxon>Thiorhodococcus</taxon>
    </lineage>
</organism>
<evidence type="ECO:0000259" key="2">
    <source>
        <dbReference type="Pfam" id="PF00534"/>
    </source>
</evidence>
<dbReference type="STRING" id="765913.ThidrDRAFT_0503"/>
<dbReference type="PATRIC" id="fig|765913.3.peg.509"/>
<dbReference type="AlphaFoldDB" id="G2DWU2"/>
<keyword evidence="3" id="KW-0808">Transferase</keyword>
<dbReference type="Gene3D" id="3.40.50.2000">
    <property type="entry name" value="Glycogen Phosphorylase B"/>
    <property type="match status" value="1"/>
</dbReference>
<dbReference type="EMBL" id="AFWT01000003">
    <property type="protein sequence ID" value="EGV33296.1"/>
    <property type="molecule type" value="Genomic_DNA"/>
</dbReference>
<comment type="caution">
    <text evidence="3">The sequence shown here is derived from an EMBL/GenBank/DDBJ whole genome shotgun (WGS) entry which is preliminary data.</text>
</comment>
<dbReference type="SUPFAM" id="SSF53756">
    <property type="entry name" value="UDP-Glycosyltransferase/glycogen phosphorylase"/>
    <property type="match status" value="1"/>
</dbReference>
<dbReference type="GO" id="GO:0016757">
    <property type="term" value="F:glycosyltransferase activity"/>
    <property type="evidence" value="ECO:0007669"/>
    <property type="project" value="InterPro"/>
</dbReference>
<dbReference type="RefSeq" id="WP_007039219.1">
    <property type="nucleotide sequence ID" value="NZ_AFWT01000003.1"/>
</dbReference>